<dbReference type="AlphaFoldDB" id="A0A654IFS6"/>
<accession>A0A654IFS6</accession>
<name>A0A654IFS6_9MOLU</name>
<dbReference type="EMBL" id="LR739235">
    <property type="protein sequence ID" value="VZR96946.1"/>
    <property type="molecule type" value="Genomic_DNA"/>
</dbReference>
<proteinExistence type="predicted"/>
<reference evidence="1" key="1">
    <citation type="submission" date="2019-11" db="EMBL/GenBank/DDBJ databases">
        <authorList>
            <person name="Falquet L."/>
            <person name="Falquet L."/>
        </authorList>
    </citation>
    <scope>NUCLEOTIDE SEQUENCE</scope>
    <source>
        <strain evidence="1">8756-13</strain>
    </source>
</reference>
<dbReference type="PROSITE" id="PS51257">
    <property type="entry name" value="PROKAR_LIPOPROTEIN"/>
    <property type="match status" value="1"/>
</dbReference>
<evidence type="ECO:0000313" key="1">
    <source>
        <dbReference type="EMBL" id="VZR96946.1"/>
    </source>
</evidence>
<protein>
    <submittedName>
        <fullName evidence="1">Uncharacterized protein</fullName>
    </submittedName>
</protein>
<dbReference type="Gene3D" id="3.40.190.10">
    <property type="entry name" value="Periplasmic binding protein-like II"/>
    <property type="match status" value="1"/>
</dbReference>
<gene>
    <name evidence="1" type="ORF">MF5295_00070</name>
</gene>
<organism evidence="1">
    <name type="scientific">Mycoplasma feriruminatoris</name>
    <dbReference type="NCBI Taxonomy" id="1179777"/>
    <lineage>
        <taxon>Bacteria</taxon>
        <taxon>Bacillati</taxon>
        <taxon>Mycoplasmatota</taxon>
        <taxon>Mollicutes</taxon>
        <taxon>Mycoplasmataceae</taxon>
        <taxon>Mycoplasma</taxon>
    </lineage>
</organism>
<sequence length="455" mass="50889">MKKLISLIGISLLATSATVVTVACGKRGSELRVVFVPSQNQTDVESTTASLEKLLTEELKKKAAARGTQFTKRVKVTTSQNYEIAGQSLANGNEDIGFLPINTYSTYRGEKQSDGTYSKLGVLLTAGRSGVTPETTLNDFKGTDQKFDNNKAIAEISNEVAFNLVKNYKKAVEAAKPTDDKDGYSKKMYDSSNPAGYYRSYVFANIPILKSIKVENDSEFSGKNYYETIESLFKNGNGNGNARKYQNLLKKLIQNPKVKIGIGKSKTSSSGFLYPILWLKNFVGLNEQEITKMLTEKDTDRRLVKALSFTDSATAIGDKDAKPESSPYAITFGFSDIRFRDRQTDGKTPEEVKKERNKEKEIFENSMVIGASQSIYNDGISYSKSNKSVFKDKQLLEDVRQSFVDLINENSEAKKVFKIYNHERYIVPGKEIDQEISKSNVNIESIKKLVKNINW</sequence>